<dbReference type="InterPro" id="IPR050739">
    <property type="entry name" value="MFP"/>
</dbReference>
<keyword evidence="4" id="KW-1185">Reference proteome</keyword>
<dbReference type="STRING" id="83449.BON30_35525"/>
<dbReference type="RefSeq" id="WP_071902957.1">
    <property type="nucleotide sequence ID" value="NZ_MPIN01000012.1"/>
</dbReference>
<organism evidence="3 4">
    <name type="scientific">Cystobacter ferrugineus</name>
    <dbReference type="NCBI Taxonomy" id="83449"/>
    <lineage>
        <taxon>Bacteria</taxon>
        <taxon>Pseudomonadati</taxon>
        <taxon>Myxococcota</taxon>
        <taxon>Myxococcia</taxon>
        <taxon>Myxococcales</taxon>
        <taxon>Cystobacterineae</taxon>
        <taxon>Archangiaceae</taxon>
        <taxon>Cystobacter</taxon>
    </lineage>
</organism>
<evidence type="ECO:0000313" key="4">
    <source>
        <dbReference type="Proteomes" id="UP000182229"/>
    </source>
</evidence>
<sequence length="310" mass="34587">MAEHDQIFRKEALDYQAGAQGQGTVLRLSPSWTRWAFWLLLAVVGFYVMFGIFGWVSQYATGPAVVRMVDRLEVTALSAGQVTSVEVQPGQRVKEGQILARFFAGPEQASLERYEHEFELLLLQRMRDLTNEAADQSLTSLRAEMELAKFQLEQRLVRAPQAGVVSDVRVRRGQHLSEGEVVVALVQEDSPMEVIAMLPGGSRPLLAKGGKMRLELEGFQYQYQELIIDQVGDGLVGPEEVRRYLGPELADSLTVNGAVVLVRAHAPSRFFEADGKRLTYFDGMQGTVDARVKSERIILTIIPGLKVLFH</sequence>
<name>A0A1L9B0Y7_9BACT</name>
<dbReference type="EMBL" id="MPIN01000012">
    <property type="protein sequence ID" value="OJH35927.1"/>
    <property type="molecule type" value="Genomic_DNA"/>
</dbReference>
<dbReference type="PANTHER" id="PTHR30386">
    <property type="entry name" value="MEMBRANE FUSION SUBUNIT OF EMRAB-TOLC MULTIDRUG EFFLUX PUMP"/>
    <property type="match status" value="1"/>
</dbReference>
<keyword evidence="1" id="KW-1133">Transmembrane helix</keyword>
<gene>
    <name evidence="3" type="ORF">BON30_35525</name>
</gene>
<dbReference type="OrthoDB" id="5522338at2"/>
<proteinExistence type="predicted"/>
<reference evidence="3 4" key="2">
    <citation type="submission" date="2016-12" db="EMBL/GenBank/DDBJ databases">
        <title>Draft Genome Sequence of Cystobacter ferrugineus Strain Cbfe23.</title>
        <authorList>
            <person name="Akbar S."/>
            <person name="Dowd S.E."/>
            <person name="Stevens D.C."/>
        </authorList>
    </citation>
    <scope>NUCLEOTIDE SEQUENCE [LARGE SCALE GENOMIC DNA]</scope>
    <source>
        <strain evidence="3 4">Cbfe23</strain>
    </source>
</reference>
<feature type="domain" description="CzcB-like barrel-sandwich hybrid" evidence="2">
    <location>
        <begin position="73"/>
        <end position="184"/>
    </location>
</feature>
<dbReference type="Proteomes" id="UP000182229">
    <property type="component" value="Unassembled WGS sequence"/>
</dbReference>
<dbReference type="SUPFAM" id="SSF111369">
    <property type="entry name" value="HlyD-like secretion proteins"/>
    <property type="match status" value="1"/>
</dbReference>
<evidence type="ECO:0000313" key="3">
    <source>
        <dbReference type="EMBL" id="OJH35927.1"/>
    </source>
</evidence>
<evidence type="ECO:0000259" key="2">
    <source>
        <dbReference type="Pfam" id="PF25973"/>
    </source>
</evidence>
<evidence type="ECO:0000256" key="1">
    <source>
        <dbReference type="SAM" id="Phobius"/>
    </source>
</evidence>
<dbReference type="Gene3D" id="2.40.50.100">
    <property type="match status" value="1"/>
</dbReference>
<comment type="caution">
    <text evidence="3">The sequence shown here is derived from an EMBL/GenBank/DDBJ whole genome shotgun (WGS) entry which is preliminary data.</text>
</comment>
<feature type="transmembrane region" description="Helical" evidence="1">
    <location>
        <begin position="35"/>
        <end position="56"/>
    </location>
</feature>
<reference evidence="4" key="1">
    <citation type="submission" date="2016-11" db="EMBL/GenBank/DDBJ databases">
        <authorList>
            <person name="Shukria A."/>
            <person name="Stevens D.C."/>
        </authorList>
    </citation>
    <scope>NUCLEOTIDE SEQUENCE [LARGE SCALE GENOMIC DNA]</scope>
    <source>
        <strain evidence="4">Cbfe23</strain>
    </source>
</reference>
<accession>A0A1L9B0Y7</accession>
<dbReference type="InterPro" id="IPR058647">
    <property type="entry name" value="BSH_CzcB-like"/>
</dbReference>
<keyword evidence="1" id="KW-0472">Membrane</keyword>
<dbReference type="Pfam" id="PF25973">
    <property type="entry name" value="BSH_CzcB"/>
    <property type="match status" value="1"/>
</dbReference>
<keyword evidence="1" id="KW-0812">Transmembrane</keyword>
<protein>
    <submittedName>
        <fullName evidence="3">Hemolysin D</fullName>
    </submittedName>
</protein>
<dbReference type="AlphaFoldDB" id="A0A1L9B0Y7"/>